<dbReference type="GeneID" id="75106340"/>
<accession>A0A9E7RVY3</accession>
<dbReference type="Proteomes" id="UP001065373">
    <property type="component" value="Chromosome"/>
</dbReference>
<gene>
    <name evidence="1" type="ORF">N5910_03770</name>
</gene>
<dbReference type="PROSITE" id="PS51257">
    <property type="entry name" value="PROKAR_LIPOPROTEIN"/>
    <property type="match status" value="1"/>
</dbReference>
<evidence type="ECO:0000313" key="1">
    <source>
        <dbReference type="EMBL" id="UXH32412.1"/>
    </source>
</evidence>
<sequence>MKPYIFLLLTMALLTFMATASCYGEDGTAGNVTVDSTASLEVKNERPRLENHLNRSYYLDNYSELLSEALAKNRAIRTLSTVSTEKRVINATTGLR</sequence>
<proteinExistence type="predicted"/>
<protein>
    <submittedName>
        <fullName evidence="1">Uncharacterized protein</fullName>
    </submittedName>
</protein>
<organism evidence="1">
    <name type="scientific">Methanothermobacter wolfeii</name>
    <name type="common">Methanobacterium wolfei</name>
    <dbReference type="NCBI Taxonomy" id="145261"/>
    <lineage>
        <taxon>Archaea</taxon>
        <taxon>Methanobacteriati</taxon>
        <taxon>Methanobacteriota</taxon>
        <taxon>Methanomada group</taxon>
        <taxon>Methanobacteria</taxon>
        <taxon>Methanobacteriales</taxon>
        <taxon>Methanobacteriaceae</taxon>
        <taxon>Methanothermobacter</taxon>
    </lineage>
</organism>
<dbReference type="EMBL" id="CP104550">
    <property type="protein sequence ID" value="UXH32412.1"/>
    <property type="molecule type" value="Genomic_DNA"/>
</dbReference>
<name>A0A9E7RVY3_METWO</name>
<dbReference type="AlphaFoldDB" id="A0A9E7RVY3"/>
<reference evidence="1" key="1">
    <citation type="submission" date="2022-09" db="EMBL/GenBank/DDBJ databases">
        <title>Characterization of three MwoI isoschizomers from sequenced genome and metagenomes.</title>
        <authorList>
            <person name="Fomenkov A."/>
            <person name="Xu S.Y."/>
            <person name="Roberts R.J."/>
        </authorList>
    </citation>
    <scope>NUCLEOTIDE SEQUENCE</scope>
    <source>
        <strain evidence="1">DSM 2970</strain>
    </source>
</reference>
<dbReference type="RefSeq" id="WP_261599796.1">
    <property type="nucleotide sequence ID" value="NZ_CP104550.1"/>
</dbReference>